<keyword evidence="3" id="KW-0175">Coiled coil</keyword>
<sequence>MEDNESERQKLQKIKSIIEREIDKELTSKQNEVSEITEKIKNVLRNLELLKYVVAVSYYDQNPGQDEETDEKFQNQIHPCVKKLLPFKSNYNKSMGDVLGSHSYETRKSKKTDQCVVQSTVSNIKKEESNVNQQNNLKMPQYVPPLPNKNETIPSCNSSAGNGSKVSYRVIVGNVSKWIPPDTREDKSTHKWMVYIRNKDESKDVTKLLKKVRYFLHESYKPHDIIDVTSPFQLTRRGWGEFPIRVQLHFIHPLNKPVDIIHNLKLDMSCSGVQMLGGETVVEVSLHQNEDLNNMATNENLIKQEVITNLNWIKEEPIDEKQDVYDDSLLTNINGFKSATNGMVENLDINNDEIDVVVKKEEPEDDFTNSDVYNIKMEEMKLAINNSRKFLLDRRKAIKTVEIEHDYLSTSGNGHLSDAYLNTFSDSIIKKDKTKGNTSEEEEDSNGFGKNGYVLHPVREIFNKKNQIRLTRITMFSNKTEEDVFKTLVVNFNKLEGEGGQSKQPLKLFKHMYLVNIMQRAQDTKLNTVEPLVQWFVQKWPIITKLSRDPTYRIIHPYSCSSEEEFFNFNIGKQRSAEWYRAKGIQKILKSLKTTIPIEEEIWTTKQIMLWSRFHGYFPMRYQKETSRERKKKEIEINIKTIPPGEQVINKFVCDTAKEIGIKIKDEEILTGIKCDSVSRVISQSVASFLEELVRKSLARAWSRNRDR</sequence>
<dbReference type="FunCoup" id="E0VHF2">
    <property type="interactions" value="45"/>
</dbReference>
<evidence type="ECO:0000313" key="7">
    <source>
        <dbReference type="EnsemblMetazoa" id="PHUM207470-PA"/>
    </source>
</evidence>
<dbReference type="GeneID" id="8237350"/>
<evidence type="ECO:0000256" key="2">
    <source>
        <dbReference type="PROSITE-ProRule" id="PRU00376"/>
    </source>
</evidence>
<dbReference type="Proteomes" id="UP000009046">
    <property type="component" value="Unassembled WGS sequence"/>
</dbReference>
<dbReference type="Pfam" id="PF22951">
    <property type="entry name" value="3HBD"/>
    <property type="match status" value="1"/>
</dbReference>
<keyword evidence="1 2" id="KW-0539">Nucleus</keyword>
<proteinExistence type="predicted"/>
<dbReference type="CDD" id="cd16907">
    <property type="entry name" value="YEATS_YEATS2_like"/>
    <property type="match status" value="1"/>
</dbReference>
<evidence type="ECO:0000259" key="5">
    <source>
        <dbReference type="PROSITE" id="PS51037"/>
    </source>
</evidence>
<gene>
    <name evidence="7" type="primary">8237350</name>
    <name evidence="6" type="ORF">Phum_PHUM207470</name>
</gene>
<reference evidence="6" key="2">
    <citation type="submission" date="2007-04" db="EMBL/GenBank/DDBJ databases">
        <title>The genome of the human body louse.</title>
        <authorList>
            <consortium name="The Human Body Louse Genome Consortium"/>
            <person name="Kirkness E."/>
            <person name="Walenz B."/>
            <person name="Hass B."/>
            <person name="Bruggner R."/>
            <person name="Strausberg R."/>
        </authorList>
    </citation>
    <scope>NUCLEOTIDE SEQUENCE</scope>
    <source>
        <strain evidence="6">USDA</strain>
    </source>
</reference>
<reference evidence="6" key="1">
    <citation type="submission" date="2007-04" db="EMBL/GenBank/DDBJ databases">
        <title>Annotation of Pediculus humanus corporis strain USDA.</title>
        <authorList>
            <person name="Kirkness E."/>
            <person name="Hannick L."/>
            <person name="Hass B."/>
            <person name="Bruggner R."/>
            <person name="Lawson D."/>
            <person name="Bidwell S."/>
            <person name="Joardar V."/>
            <person name="Caler E."/>
            <person name="Walenz B."/>
            <person name="Inman J."/>
            <person name="Schobel S."/>
            <person name="Galinsky K."/>
            <person name="Amedeo P."/>
            <person name="Strausberg R."/>
        </authorList>
    </citation>
    <scope>NUCLEOTIDE SEQUENCE</scope>
    <source>
        <strain evidence="6">USDA</strain>
    </source>
</reference>
<dbReference type="EnsemblMetazoa" id="PHUM207470-RA">
    <property type="protein sequence ID" value="PHUM207470-PA"/>
    <property type="gene ID" value="PHUM207470"/>
</dbReference>
<dbReference type="AlphaFoldDB" id="E0VHF2"/>
<dbReference type="VEuPathDB" id="VectorBase:PHUM207470"/>
<dbReference type="GO" id="GO:0005634">
    <property type="term" value="C:nucleus"/>
    <property type="evidence" value="ECO:0007669"/>
    <property type="project" value="UniProtKB-SubCell"/>
</dbReference>
<dbReference type="PANTHER" id="PTHR23195">
    <property type="entry name" value="YEATS DOMAIN"/>
    <property type="match status" value="1"/>
</dbReference>
<organism>
    <name type="scientific">Pediculus humanus subsp. corporis</name>
    <name type="common">Body louse</name>
    <dbReference type="NCBI Taxonomy" id="121224"/>
    <lineage>
        <taxon>Eukaryota</taxon>
        <taxon>Metazoa</taxon>
        <taxon>Ecdysozoa</taxon>
        <taxon>Arthropoda</taxon>
        <taxon>Hexapoda</taxon>
        <taxon>Insecta</taxon>
        <taxon>Pterygota</taxon>
        <taxon>Neoptera</taxon>
        <taxon>Paraneoptera</taxon>
        <taxon>Psocodea</taxon>
        <taxon>Troctomorpha</taxon>
        <taxon>Phthiraptera</taxon>
        <taxon>Anoplura</taxon>
        <taxon>Pediculidae</taxon>
        <taxon>Pediculus</taxon>
    </lineage>
</organism>
<keyword evidence="8" id="KW-1185">Reference proteome</keyword>
<dbReference type="GO" id="GO:0006355">
    <property type="term" value="P:regulation of DNA-templated transcription"/>
    <property type="evidence" value="ECO:0007669"/>
    <property type="project" value="InterPro"/>
</dbReference>
<dbReference type="EMBL" id="AAZO01002400">
    <property type="status" value="NOT_ANNOTATED_CDS"/>
    <property type="molecule type" value="Genomic_DNA"/>
</dbReference>
<evidence type="ECO:0000256" key="4">
    <source>
        <dbReference type="SAM" id="MobiDB-lite"/>
    </source>
</evidence>
<dbReference type="eggNOG" id="KOG3149">
    <property type="taxonomic scope" value="Eukaryota"/>
</dbReference>
<dbReference type="STRING" id="121224.E0VHF2"/>
<dbReference type="HOGENOM" id="CLU_019149_0_0_1"/>
<comment type="subcellular location">
    <subcellularLocation>
        <location evidence="2">Nucleus</location>
    </subcellularLocation>
</comment>
<name>E0VHF2_PEDHC</name>
<evidence type="ECO:0000256" key="3">
    <source>
        <dbReference type="SAM" id="Coils"/>
    </source>
</evidence>
<dbReference type="InterPro" id="IPR055127">
    <property type="entry name" value="YEATS2_3HBD"/>
</dbReference>
<feature type="region of interest" description="Disordered" evidence="4">
    <location>
        <begin position="432"/>
        <end position="451"/>
    </location>
</feature>
<dbReference type="RefSeq" id="XP_002425546.1">
    <property type="nucleotide sequence ID" value="XM_002425501.1"/>
</dbReference>
<dbReference type="CTD" id="8237350"/>
<dbReference type="KEGG" id="phu:Phum_PHUM207470"/>
<accession>E0VHF2</accession>
<evidence type="ECO:0000313" key="8">
    <source>
        <dbReference type="Proteomes" id="UP000009046"/>
    </source>
</evidence>
<dbReference type="PROSITE" id="PS51037">
    <property type="entry name" value="YEATS"/>
    <property type="match status" value="1"/>
</dbReference>
<protein>
    <submittedName>
        <fullName evidence="6 7">Yeats2, putative</fullName>
    </submittedName>
</protein>
<feature type="coiled-coil region" evidence="3">
    <location>
        <begin position="1"/>
        <end position="46"/>
    </location>
</feature>
<evidence type="ECO:0000313" key="6">
    <source>
        <dbReference type="EMBL" id="EEB12808.1"/>
    </source>
</evidence>
<dbReference type="InParanoid" id="E0VHF2"/>
<dbReference type="InterPro" id="IPR055129">
    <property type="entry name" value="YEATS_dom"/>
</dbReference>
<dbReference type="OrthoDB" id="1741717at2759"/>
<evidence type="ECO:0000256" key="1">
    <source>
        <dbReference type="ARBA" id="ARBA00023242"/>
    </source>
</evidence>
<dbReference type="EMBL" id="DS235169">
    <property type="protein sequence ID" value="EEB12808.1"/>
    <property type="molecule type" value="Genomic_DNA"/>
</dbReference>
<feature type="domain" description="YEATS" evidence="5">
    <location>
        <begin position="160"/>
        <end position="308"/>
    </location>
</feature>
<dbReference type="InterPro" id="IPR038704">
    <property type="entry name" value="YEAST_sf"/>
</dbReference>
<dbReference type="InterPro" id="IPR005033">
    <property type="entry name" value="YEATS"/>
</dbReference>
<dbReference type="Gene3D" id="2.60.40.1970">
    <property type="entry name" value="YEATS domain"/>
    <property type="match status" value="1"/>
</dbReference>
<reference evidence="7" key="3">
    <citation type="submission" date="2020-05" db="UniProtKB">
        <authorList>
            <consortium name="EnsemblMetazoa"/>
        </authorList>
    </citation>
    <scope>IDENTIFICATION</scope>
    <source>
        <strain evidence="7">USDA</strain>
    </source>
</reference>
<dbReference type="OMA" id="MCKDINI"/>
<dbReference type="Pfam" id="PF03366">
    <property type="entry name" value="YEATS"/>
    <property type="match status" value="1"/>
</dbReference>